<keyword evidence="3" id="KW-1185">Reference proteome</keyword>
<dbReference type="Gene3D" id="1.20.1280.50">
    <property type="match status" value="1"/>
</dbReference>
<evidence type="ECO:0000313" key="3">
    <source>
        <dbReference type="Proteomes" id="UP001328107"/>
    </source>
</evidence>
<dbReference type="Proteomes" id="UP001328107">
    <property type="component" value="Unassembled WGS sequence"/>
</dbReference>
<reference evidence="3" key="1">
    <citation type="submission" date="2022-10" db="EMBL/GenBank/DDBJ databases">
        <title>Genome assembly of Pristionchus species.</title>
        <authorList>
            <person name="Yoshida K."/>
            <person name="Sommer R.J."/>
        </authorList>
    </citation>
    <scope>NUCLEOTIDE SEQUENCE [LARGE SCALE GENOMIC DNA]</scope>
    <source>
        <strain evidence="3">RS5460</strain>
    </source>
</reference>
<gene>
    <name evidence="2" type="ORF">PMAYCL1PPCAC_16480</name>
</gene>
<dbReference type="CDD" id="cd09917">
    <property type="entry name" value="F-box_SF"/>
    <property type="match status" value="1"/>
</dbReference>
<evidence type="ECO:0000259" key="1">
    <source>
        <dbReference type="PROSITE" id="PS50181"/>
    </source>
</evidence>
<name>A0AAN5CL16_9BILA</name>
<comment type="caution">
    <text evidence="2">The sequence shown here is derived from an EMBL/GenBank/DDBJ whole genome shotgun (WGS) entry which is preliminary data.</text>
</comment>
<dbReference type="PROSITE" id="PS50181">
    <property type="entry name" value="FBOX"/>
    <property type="match status" value="1"/>
</dbReference>
<organism evidence="2 3">
    <name type="scientific">Pristionchus mayeri</name>
    <dbReference type="NCBI Taxonomy" id="1317129"/>
    <lineage>
        <taxon>Eukaryota</taxon>
        <taxon>Metazoa</taxon>
        <taxon>Ecdysozoa</taxon>
        <taxon>Nematoda</taxon>
        <taxon>Chromadorea</taxon>
        <taxon>Rhabditida</taxon>
        <taxon>Rhabditina</taxon>
        <taxon>Diplogasteromorpha</taxon>
        <taxon>Diplogasteroidea</taxon>
        <taxon>Neodiplogasteridae</taxon>
        <taxon>Pristionchus</taxon>
    </lineage>
</organism>
<dbReference type="EMBL" id="BTRK01000004">
    <property type="protein sequence ID" value="GMR46285.1"/>
    <property type="molecule type" value="Genomic_DNA"/>
</dbReference>
<dbReference type="AlphaFoldDB" id="A0AAN5CL16"/>
<dbReference type="InterPro" id="IPR036047">
    <property type="entry name" value="F-box-like_dom_sf"/>
</dbReference>
<sequence>MPTSKLPTELWQHILSFSDHPTMCALSKVCHKFAEIVVERNEFVLGKCRIQGVTLPSDELLSLSFAHPQFPLDIPMWMTHNPFGARIYPRLASVRGYDVDEKDGKMQFATSSTQSGVAERRVIDLSTEHESIGIPKWIIDGVRPQVTVTGLLQRRDGSAVGPRVTATMGVWRLDGIQNDHTFLSKEPIRTDLCTLESGADRRVMQVDIDPTAISRGHTAVGGSDGLRVVLNSNCDVRFSDVGIHFELPDKVPPAFPAWLAESRELRESRATTAGTARLEGLFGL</sequence>
<accession>A0AAN5CL16</accession>
<evidence type="ECO:0000313" key="2">
    <source>
        <dbReference type="EMBL" id="GMR46285.1"/>
    </source>
</evidence>
<dbReference type="InterPro" id="IPR001810">
    <property type="entry name" value="F-box_dom"/>
</dbReference>
<dbReference type="SUPFAM" id="SSF81383">
    <property type="entry name" value="F-box domain"/>
    <property type="match status" value="1"/>
</dbReference>
<protein>
    <recommendedName>
        <fullName evidence="1">F-box domain-containing protein</fullName>
    </recommendedName>
</protein>
<feature type="domain" description="F-box" evidence="1">
    <location>
        <begin position="1"/>
        <end position="47"/>
    </location>
</feature>
<dbReference type="Pfam" id="PF12937">
    <property type="entry name" value="F-box-like"/>
    <property type="match status" value="1"/>
</dbReference>
<proteinExistence type="predicted"/>